<feature type="region of interest" description="Disordered" evidence="1">
    <location>
        <begin position="12"/>
        <end position="41"/>
    </location>
</feature>
<organism evidence="2 3">
    <name type="scientific">Anopheles albimanus</name>
    <name type="common">New world malaria mosquito</name>
    <dbReference type="NCBI Taxonomy" id="7167"/>
    <lineage>
        <taxon>Eukaryota</taxon>
        <taxon>Metazoa</taxon>
        <taxon>Ecdysozoa</taxon>
        <taxon>Arthropoda</taxon>
        <taxon>Hexapoda</taxon>
        <taxon>Insecta</taxon>
        <taxon>Pterygota</taxon>
        <taxon>Neoptera</taxon>
        <taxon>Endopterygota</taxon>
        <taxon>Diptera</taxon>
        <taxon>Nematocera</taxon>
        <taxon>Culicoidea</taxon>
        <taxon>Culicidae</taxon>
        <taxon>Anophelinae</taxon>
        <taxon>Anopheles</taxon>
    </lineage>
</organism>
<evidence type="ECO:0000313" key="2">
    <source>
        <dbReference type="EnsemblMetazoa" id="AALB014149-PB"/>
    </source>
</evidence>
<protein>
    <submittedName>
        <fullName evidence="2">ATP-dependent DNA helicase</fullName>
    </submittedName>
</protein>
<evidence type="ECO:0000313" key="3">
    <source>
        <dbReference type="Proteomes" id="UP000069272"/>
    </source>
</evidence>
<proteinExistence type="predicted"/>
<keyword evidence="3" id="KW-1185">Reference proteome</keyword>
<dbReference type="VEuPathDB" id="VectorBase:AALB014149"/>
<sequence length="41" mass="4732">MSRSTIIIEMQARRKTQRSPSEPGSSILRGVEDWRKSTTVR</sequence>
<dbReference type="EnsemblMetazoa" id="AALB014149-RB">
    <property type="protein sequence ID" value="AALB014149-PB"/>
    <property type="gene ID" value="AALB014149"/>
</dbReference>
<dbReference type="AlphaFoldDB" id="A0A182FWW4"/>
<evidence type="ECO:0000256" key="1">
    <source>
        <dbReference type="SAM" id="MobiDB-lite"/>
    </source>
</evidence>
<reference evidence="2 3" key="1">
    <citation type="journal article" date="2017" name="G3 (Bethesda)">
        <title>The Physical Genome Mapping of Anopheles albimanus Corrected Scaffold Misassemblies and Identified Interarm Rearrangements in Genus Anopheles.</title>
        <authorList>
            <person name="Artemov G.N."/>
            <person name="Peery A.N."/>
            <person name="Jiang X."/>
            <person name="Tu Z."/>
            <person name="Stegniy V.N."/>
            <person name="Sharakhova M.V."/>
            <person name="Sharakhov I.V."/>
        </authorList>
    </citation>
    <scope>NUCLEOTIDE SEQUENCE [LARGE SCALE GENOMIC DNA]</scope>
    <source>
        <strain evidence="2 3">ALBI9_A</strain>
    </source>
</reference>
<accession>A0A182FWW4</accession>
<dbReference type="Proteomes" id="UP000069272">
    <property type="component" value="Chromosome 2R"/>
</dbReference>
<reference evidence="2" key="2">
    <citation type="submission" date="2022-08" db="UniProtKB">
        <authorList>
            <consortium name="EnsemblMetazoa"/>
        </authorList>
    </citation>
    <scope>IDENTIFICATION</scope>
    <source>
        <strain evidence="2">STECLA/ALBI9_A</strain>
    </source>
</reference>
<name>A0A182FWW4_ANOAL</name>
<feature type="compositionally biased region" description="Basic and acidic residues" evidence="1">
    <location>
        <begin position="30"/>
        <end position="41"/>
    </location>
</feature>